<evidence type="ECO:0000256" key="3">
    <source>
        <dbReference type="ARBA" id="ARBA00023163"/>
    </source>
</evidence>
<dbReference type="InterPro" id="IPR011711">
    <property type="entry name" value="GntR_C"/>
</dbReference>
<dbReference type="Gene3D" id="1.10.10.10">
    <property type="entry name" value="Winged helix-like DNA-binding domain superfamily/Winged helix DNA-binding domain"/>
    <property type="match status" value="1"/>
</dbReference>
<proteinExistence type="predicted"/>
<organism evidence="5 6">
    <name type="scientific">Leucobacter iarius</name>
    <dbReference type="NCBI Taxonomy" id="333963"/>
    <lineage>
        <taxon>Bacteria</taxon>
        <taxon>Bacillati</taxon>
        <taxon>Actinomycetota</taxon>
        <taxon>Actinomycetes</taxon>
        <taxon>Micrococcales</taxon>
        <taxon>Microbacteriaceae</taxon>
        <taxon>Leucobacter</taxon>
    </lineage>
</organism>
<comment type="caution">
    <text evidence="5">The sequence shown here is derived from an EMBL/GenBank/DDBJ whole genome shotgun (WGS) entry which is preliminary data.</text>
</comment>
<dbReference type="InterPro" id="IPR036390">
    <property type="entry name" value="WH_DNA-bd_sf"/>
</dbReference>
<dbReference type="Gene3D" id="1.20.120.530">
    <property type="entry name" value="GntR ligand-binding domain-like"/>
    <property type="match status" value="1"/>
</dbReference>
<keyword evidence="3" id="KW-0804">Transcription</keyword>
<evidence type="ECO:0000259" key="4">
    <source>
        <dbReference type="PROSITE" id="PS50949"/>
    </source>
</evidence>
<keyword evidence="6" id="KW-1185">Reference proteome</keyword>
<dbReference type="SMART" id="SM00345">
    <property type="entry name" value="HTH_GNTR"/>
    <property type="match status" value="1"/>
</dbReference>
<dbReference type="EMBL" id="BAAAOB010000005">
    <property type="protein sequence ID" value="GAA1799465.1"/>
    <property type="molecule type" value="Genomic_DNA"/>
</dbReference>
<dbReference type="InterPro" id="IPR008920">
    <property type="entry name" value="TF_FadR/GntR_C"/>
</dbReference>
<evidence type="ECO:0000313" key="6">
    <source>
        <dbReference type="Proteomes" id="UP001500851"/>
    </source>
</evidence>
<dbReference type="PANTHER" id="PTHR43537">
    <property type="entry name" value="TRANSCRIPTIONAL REGULATOR, GNTR FAMILY"/>
    <property type="match status" value="1"/>
</dbReference>
<evidence type="ECO:0000313" key="5">
    <source>
        <dbReference type="EMBL" id="GAA1799465.1"/>
    </source>
</evidence>
<dbReference type="PROSITE" id="PS50949">
    <property type="entry name" value="HTH_GNTR"/>
    <property type="match status" value="1"/>
</dbReference>
<keyword evidence="1" id="KW-0805">Transcription regulation</keyword>
<evidence type="ECO:0000256" key="2">
    <source>
        <dbReference type="ARBA" id="ARBA00023125"/>
    </source>
</evidence>
<accession>A0ABN2LU27</accession>
<dbReference type="SUPFAM" id="SSF46785">
    <property type="entry name" value="Winged helix' DNA-binding domain"/>
    <property type="match status" value="1"/>
</dbReference>
<dbReference type="RefSeq" id="WP_344033494.1">
    <property type="nucleotide sequence ID" value="NZ_BAAAOB010000005.1"/>
</dbReference>
<dbReference type="Pfam" id="PF00392">
    <property type="entry name" value="GntR"/>
    <property type="match status" value="1"/>
</dbReference>
<dbReference type="InterPro" id="IPR036388">
    <property type="entry name" value="WH-like_DNA-bd_sf"/>
</dbReference>
<keyword evidence="2" id="KW-0238">DNA-binding</keyword>
<feature type="domain" description="HTH gntR-type" evidence="4">
    <location>
        <begin position="15"/>
        <end position="82"/>
    </location>
</feature>
<dbReference type="CDD" id="cd07377">
    <property type="entry name" value="WHTH_GntR"/>
    <property type="match status" value="1"/>
</dbReference>
<protein>
    <recommendedName>
        <fullName evidence="4">HTH gntR-type domain-containing protein</fullName>
    </recommendedName>
</protein>
<sequence>MPVPVKKTETANQRVLLRDVVEEQLRTAIMDGTLEPGETLHDKELQDWLGVSRTPIRDALNELARAGLVEMEPNRYTRVATPRQEEALEAMQTLGVLLGGVVRLAVPRLDKKARIKAVEDLRRVQNDLETGKLMHARDTILKMWERLSQNTGNSLLQSVYQDAMAGLFFKVPPEFFVELFDQEEIRREMGRLADAIEANDAIASELATEALYQLPSGARSAA</sequence>
<dbReference type="InterPro" id="IPR000524">
    <property type="entry name" value="Tscrpt_reg_HTH_GntR"/>
</dbReference>
<dbReference type="PANTHER" id="PTHR43537:SF24">
    <property type="entry name" value="GLUCONATE OPERON TRANSCRIPTIONAL REPRESSOR"/>
    <property type="match status" value="1"/>
</dbReference>
<dbReference type="Proteomes" id="UP001500851">
    <property type="component" value="Unassembled WGS sequence"/>
</dbReference>
<evidence type="ECO:0000256" key="1">
    <source>
        <dbReference type="ARBA" id="ARBA00023015"/>
    </source>
</evidence>
<reference evidence="5 6" key="1">
    <citation type="journal article" date="2019" name="Int. J. Syst. Evol. Microbiol.">
        <title>The Global Catalogue of Microorganisms (GCM) 10K type strain sequencing project: providing services to taxonomists for standard genome sequencing and annotation.</title>
        <authorList>
            <consortium name="The Broad Institute Genomics Platform"/>
            <consortium name="The Broad Institute Genome Sequencing Center for Infectious Disease"/>
            <person name="Wu L."/>
            <person name="Ma J."/>
        </authorList>
    </citation>
    <scope>NUCLEOTIDE SEQUENCE [LARGE SCALE GENOMIC DNA]</scope>
    <source>
        <strain evidence="5 6">JCM 14736</strain>
    </source>
</reference>
<gene>
    <name evidence="5" type="ORF">GCM10009768_30610</name>
</gene>
<dbReference type="Pfam" id="PF07729">
    <property type="entry name" value="FCD"/>
    <property type="match status" value="1"/>
</dbReference>
<name>A0ABN2LU27_9MICO</name>